<sequence length="123" mass="13981">MHKIVLHLLNGTTIEVPRESIAHFVRGQSYDTYIYMYPKSPKVVTRVLNTKLVIVKRKLAASQNTIKDAIDQLTNGHVYKYDVHTGTAVETYHPSSNTVDGEYTDHKQIIEDEGELLTLKLVN</sequence>
<dbReference type="EMBL" id="KT224359">
    <property type="protein sequence ID" value="ALA13051.1"/>
    <property type="molecule type" value="Genomic_DNA"/>
</dbReference>
<evidence type="ECO:0000313" key="1">
    <source>
        <dbReference type="EMBL" id="ALA13051.1"/>
    </source>
</evidence>
<dbReference type="OrthoDB" id="31619at10239"/>
<evidence type="ECO:0000313" key="2">
    <source>
        <dbReference type="Proteomes" id="UP000204602"/>
    </source>
</evidence>
<keyword evidence="2" id="KW-1185">Reference proteome</keyword>
<organism evidence="1 2">
    <name type="scientific">Bacillus phage TsarBomba</name>
    <dbReference type="NCBI Taxonomy" id="1690456"/>
    <lineage>
        <taxon>Viruses</taxon>
        <taxon>Duplodnaviria</taxon>
        <taxon>Heunggongvirae</taxon>
        <taxon>Uroviricota</taxon>
        <taxon>Caudoviricetes</taxon>
        <taxon>Herelleviridae</taxon>
        <taxon>Bastillevirinae</taxon>
        <taxon>Tsarbombavirus</taxon>
        <taxon>Tsarbombavirus tsarbomba</taxon>
    </lineage>
</organism>
<gene>
    <name evidence="1" type="ORF">TSARBOMBA_142</name>
</gene>
<name>A0A0K2D0D2_9CAUD</name>
<dbReference type="KEGG" id="vg:26633262"/>
<dbReference type="GeneID" id="26633262"/>
<reference evidence="1 2" key="1">
    <citation type="journal article" date="2015" name="Genome Announc.">
        <title>Complete Genome Sequence of Bacillus cereus Group Phage TsarBomba.</title>
        <authorList>
            <person name="Erill I."/>
            <person name="Caruso S.M."/>
        </authorList>
    </citation>
    <scope>NUCLEOTIDE SEQUENCE [LARGE SCALE GENOMIC DNA]</scope>
</reference>
<dbReference type="RefSeq" id="YP_009206957.1">
    <property type="nucleotide sequence ID" value="NC_028890.1"/>
</dbReference>
<accession>A0A0K2D0D2</accession>
<dbReference type="Proteomes" id="UP000204602">
    <property type="component" value="Segment"/>
</dbReference>
<proteinExistence type="predicted"/>
<protein>
    <submittedName>
        <fullName evidence="1">Uncharacterized protein</fullName>
    </submittedName>
</protein>